<keyword evidence="1" id="KW-0812">Transmembrane</keyword>
<dbReference type="Proteomes" id="UP000248729">
    <property type="component" value="Unassembled WGS sequence"/>
</dbReference>
<accession>A0A2J8HC85</accession>
<feature type="transmembrane region" description="Helical" evidence="1">
    <location>
        <begin position="6"/>
        <end position="25"/>
    </location>
</feature>
<evidence type="ECO:0000313" key="5">
    <source>
        <dbReference type="Proteomes" id="UP000248729"/>
    </source>
</evidence>
<evidence type="ECO:0000313" key="3">
    <source>
        <dbReference type="EMBL" id="RAS66414.1"/>
    </source>
</evidence>
<evidence type="ECO:0000313" key="2">
    <source>
        <dbReference type="EMBL" id="PNI05803.1"/>
    </source>
</evidence>
<dbReference type="OrthoDB" id="5600913at2"/>
<dbReference type="EMBL" id="POSK01000003">
    <property type="protein sequence ID" value="PNI05803.1"/>
    <property type="molecule type" value="Genomic_DNA"/>
</dbReference>
<keyword evidence="1" id="KW-0472">Membrane</keyword>
<dbReference type="RefSeq" id="WP_042481122.1">
    <property type="nucleotide sequence ID" value="NZ_CBCRWT010000014.1"/>
</dbReference>
<keyword evidence="1" id="KW-1133">Transmembrane helix</keyword>
<dbReference type="AlphaFoldDB" id="A0A2J8HC85"/>
<evidence type="ECO:0000256" key="1">
    <source>
        <dbReference type="SAM" id="Phobius"/>
    </source>
</evidence>
<dbReference type="GeneID" id="94026456"/>
<dbReference type="EMBL" id="QLTR01000006">
    <property type="protein sequence ID" value="RAS66414.1"/>
    <property type="molecule type" value="Genomic_DNA"/>
</dbReference>
<proteinExistence type="predicted"/>
<evidence type="ECO:0000313" key="4">
    <source>
        <dbReference type="Proteomes" id="UP000236449"/>
    </source>
</evidence>
<comment type="caution">
    <text evidence="2">The sequence shown here is derived from an EMBL/GenBank/DDBJ whole genome shotgun (WGS) entry which is preliminary data.</text>
</comment>
<name>A0A2J8HC85_VIBDI</name>
<sequence length="77" mass="9006">MDIALFWIEKSILVAGIIFVLTSITQYGRRSHDWKGIITMFYKRVPMSISEYKWYRIGVALLVCSVLLRIIALTLWP</sequence>
<feature type="transmembrane region" description="Helical" evidence="1">
    <location>
        <begin position="54"/>
        <end position="76"/>
    </location>
</feature>
<dbReference type="Proteomes" id="UP000236449">
    <property type="component" value="Unassembled WGS sequence"/>
</dbReference>
<gene>
    <name evidence="2" type="ORF">C1N32_06850</name>
    <name evidence="3" type="ORF">DET48_106195</name>
</gene>
<reference evidence="3 5" key="2">
    <citation type="submission" date="2018-06" db="EMBL/GenBank/DDBJ databases">
        <title>Freshwater and sediment microbial communities from various areas in North America, analyzing microbe dynamics in response to fracking.</title>
        <authorList>
            <person name="Lamendella R."/>
        </authorList>
    </citation>
    <scope>NUCLEOTIDE SEQUENCE [LARGE SCALE GENOMIC DNA]</scope>
    <source>
        <strain evidence="3 5">99A</strain>
    </source>
</reference>
<organism evidence="2 4">
    <name type="scientific">Vibrio diazotrophicus</name>
    <dbReference type="NCBI Taxonomy" id="685"/>
    <lineage>
        <taxon>Bacteria</taxon>
        <taxon>Pseudomonadati</taxon>
        <taxon>Pseudomonadota</taxon>
        <taxon>Gammaproteobacteria</taxon>
        <taxon>Vibrionales</taxon>
        <taxon>Vibrionaceae</taxon>
        <taxon>Vibrio</taxon>
    </lineage>
</organism>
<reference evidence="2 4" key="1">
    <citation type="submission" date="2018-01" db="EMBL/GenBank/DDBJ databases">
        <title>Draft genome sequences of six Vibrio diazotrophicus strains isolated from deep-sea sediments of the Baltic Sea.</title>
        <authorList>
            <person name="Castillo D."/>
            <person name="Vandieken V."/>
            <person name="Chiang O."/>
            <person name="Middelboe M."/>
        </authorList>
    </citation>
    <scope>NUCLEOTIDE SEQUENCE [LARGE SCALE GENOMIC DNA]</scope>
    <source>
        <strain evidence="2 4">60.27F</strain>
    </source>
</reference>
<protein>
    <submittedName>
        <fullName evidence="2">Uncharacterized protein</fullName>
    </submittedName>
</protein>